<accession>A0ABR3Z9S2</accession>
<feature type="compositionally biased region" description="Low complexity" evidence="1">
    <location>
        <begin position="250"/>
        <end position="260"/>
    </location>
</feature>
<name>A0ABR3Z9S2_9PEZI</name>
<sequence>MPGHAAILYPSANAPDLEVLATEILDDALYNILHDLVMKTHRDEKMARAVTAAIRVEKQAADATDGSLDIHPEVRTETDAAVYEEGRVTLKGNPLKTIKETVCPKCHLPRLHHPVDGKGAQKPDPSVIYCKRMPFIDKPNHDIYGQTWVPLGPGRGKKKKDMEKRIDIPADQKPANLLSYPSATCSKCKRCILVTRLNNHMGSCIGNSGRVAGRAAAQKISSANASGANSQHEPTPPLSRRGTPVPPPSSGTATATTDSTSSRKRDLAQMNAASVAVAVVDRDSDAHADSDPLPEPGPKKKKMKVTAVPAPKIKIKAKSITPVPIPTTGTTATTTTTATANSTLFSTASSAATTKKEKDRDEKQRRTVSESPIMPPKALSPSKGAAAMNLKKQKTKAPSPLKKMTKVKPPAPPGTGGGVGAGGKKARALDKSGLASSPAR</sequence>
<feature type="compositionally biased region" description="Gly residues" evidence="1">
    <location>
        <begin position="414"/>
        <end position="423"/>
    </location>
</feature>
<evidence type="ECO:0000313" key="3">
    <source>
        <dbReference type="Proteomes" id="UP001583280"/>
    </source>
</evidence>
<feature type="compositionally biased region" description="Polar residues" evidence="1">
    <location>
        <begin position="219"/>
        <end position="233"/>
    </location>
</feature>
<feature type="compositionally biased region" description="Basic and acidic residues" evidence="1">
    <location>
        <begin position="354"/>
        <end position="368"/>
    </location>
</feature>
<evidence type="ECO:0000313" key="2">
    <source>
        <dbReference type="EMBL" id="KAL1896269.1"/>
    </source>
</evidence>
<comment type="caution">
    <text evidence="2">The sequence shown here is derived from an EMBL/GenBank/DDBJ whole genome shotgun (WGS) entry which is preliminary data.</text>
</comment>
<dbReference type="Proteomes" id="UP001583280">
    <property type="component" value="Unassembled WGS sequence"/>
</dbReference>
<evidence type="ECO:0008006" key="4">
    <source>
        <dbReference type="Google" id="ProtNLM"/>
    </source>
</evidence>
<feature type="region of interest" description="Disordered" evidence="1">
    <location>
        <begin position="216"/>
        <end position="269"/>
    </location>
</feature>
<feature type="region of interest" description="Disordered" evidence="1">
    <location>
        <begin position="282"/>
        <end position="440"/>
    </location>
</feature>
<reference evidence="2 3" key="1">
    <citation type="journal article" date="2024" name="IMA Fungus">
        <title>IMA Genome - F19 : A genome assembly and annotation guide to empower mycologists, including annotated draft genome sequences of Ceratocystis pirilliformis, Diaporthe australafricana, Fusarium ophioides, Paecilomyces lecythidis, and Sporothrix stenoceras.</title>
        <authorList>
            <person name="Aylward J."/>
            <person name="Wilson A.M."/>
            <person name="Visagie C.M."/>
            <person name="Spraker J."/>
            <person name="Barnes I."/>
            <person name="Buitendag C."/>
            <person name="Ceriani C."/>
            <person name="Del Mar Angel L."/>
            <person name="du Plessis D."/>
            <person name="Fuchs T."/>
            <person name="Gasser K."/>
            <person name="Kramer D."/>
            <person name="Li W."/>
            <person name="Munsamy K."/>
            <person name="Piso A."/>
            <person name="Price J.L."/>
            <person name="Sonnekus B."/>
            <person name="Thomas C."/>
            <person name="van der Nest A."/>
            <person name="van Dijk A."/>
            <person name="van Heerden A."/>
            <person name="van Vuuren N."/>
            <person name="Yilmaz N."/>
            <person name="Duong T.A."/>
            <person name="van der Merwe N.A."/>
            <person name="Wingfield M.J."/>
            <person name="Wingfield B.D."/>
        </authorList>
    </citation>
    <scope>NUCLEOTIDE SEQUENCE [LARGE SCALE GENOMIC DNA]</scope>
    <source>
        <strain evidence="2 3">CMW 12675</strain>
    </source>
</reference>
<evidence type="ECO:0000256" key="1">
    <source>
        <dbReference type="SAM" id="MobiDB-lite"/>
    </source>
</evidence>
<gene>
    <name evidence="2" type="ORF">Cpir12675_002862</name>
</gene>
<feature type="compositionally biased region" description="Low complexity" evidence="1">
    <location>
        <begin position="327"/>
        <end position="353"/>
    </location>
</feature>
<dbReference type="EMBL" id="JAWDJO010000060">
    <property type="protein sequence ID" value="KAL1896269.1"/>
    <property type="molecule type" value="Genomic_DNA"/>
</dbReference>
<keyword evidence="3" id="KW-1185">Reference proteome</keyword>
<protein>
    <recommendedName>
        <fullName evidence="4">Transcriptional activator</fullName>
    </recommendedName>
</protein>
<proteinExistence type="predicted"/>
<organism evidence="2 3">
    <name type="scientific">Ceratocystis pirilliformis</name>
    <dbReference type="NCBI Taxonomy" id="259994"/>
    <lineage>
        <taxon>Eukaryota</taxon>
        <taxon>Fungi</taxon>
        <taxon>Dikarya</taxon>
        <taxon>Ascomycota</taxon>
        <taxon>Pezizomycotina</taxon>
        <taxon>Sordariomycetes</taxon>
        <taxon>Hypocreomycetidae</taxon>
        <taxon>Microascales</taxon>
        <taxon>Ceratocystidaceae</taxon>
        <taxon>Ceratocystis</taxon>
    </lineage>
</organism>